<dbReference type="InterPro" id="IPR012368">
    <property type="entry name" value="OxRdtase_Mopterin-bd_su_IorB"/>
</dbReference>
<evidence type="ECO:0000259" key="1">
    <source>
        <dbReference type="SMART" id="SM01008"/>
    </source>
</evidence>
<dbReference type="InterPro" id="IPR008274">
    <property type="entry name" value="AldOxase/xan_DH_MoCoBD1"/>
</dbReference>
<dbReference type="EMBL" id="JAGINW010000001">
    <property type="protein sequence ID" value="MBP2319852.1"/>
    <property type="molecule type" value="Genomic_DNA"/>
</dbReference>
<gene>
    <name evidence="2" type="ORF">JOF56_000237</name>
</gene>
<dbReference type="Proteomes" id="UP001519332">
    <property type="component" value="Unassembled WGS sequence"/>
</dbReference>
<dbReference type="Pfam" id="PF20256">
    <property type="entry name" value="MoCoBD_2"/>
    <property type="match status" value="2"/>
</dbReference>
<dbReference type="Gene3D" id="3.90.1170.50">
    <property type="entry name" value="Aldehyde oxidase/xanthine dehydrogenase, a/b hammerhead"/>
    <property type="match status" value="1"/>
</dbReference>
<dbReference type="InterPro" id="IPR000674">
    <property type="entry name" value="Ald_Oxase/Xan_DH_a/b"/>
</dbReference>
<dbReference type="Gene3D" id="3.30.365.10">
    <property type="entry name" value="Aldehyde oxidase/xanthine dehydrogenase, molybdopterin binding domain"/>
    <property type="match status" value="4"/>
</dbReference>
<name>A0ABS4T5V5_9PSEU</name>
<dbReference type="Pfam" id="PF02738">
    <property type="entry name" value="MoCoBD_1"/>
    <property type="match status" value="1"/>
</dbReference>
<dbReference type="InterPro" id="IPR046867">
    <property type="entry name" value="AldOxase/xan_DH_MoCoBD2"/>
</dbReference>
<keyword evidence="3" id="KW-1185">Reference proteome</keyword>
<reference evidence="2 3" key="1">
    <citation type="submission" date="2021-03" db="EMBL/GenBank/DDBJ databases">
        <title>Sequencing the genomes of 1000 actinobacteria strains.</title>
        <authorList>
            <person name="Klenk H.-P."/>
        </authorList>
    </citation>
    <scope>NUCLEOTIDE SEQUENCE [LARGE SCALE GENOMIC DNA]</scope>
    <source>
        <strain evidence="2 3">DSM 46670</strain>
    </source>
</reference>
<dbReference type="SMART" id="SM01008">
    <property type="entry name" value="Ald_Xan_dh_C"/>
    <property type="match status" value="1"/>
</dbReference>
<sequence length="680" mass="73057">MLSRWVTVHRDGTVSVRSGKVELGQDIHTTLAQIVAEELDVALHRIRMIPMITPITPDENLTAGSRSLEDSGTALRQVGAEVRACFLAAAADRLGSPDLAIDDGVITSANGSTSYWELADLVSLDINATGESKPKAPSEYRVVGSPAKRLDLPDKISGKPRYIHDLDLPGMLYGRIVRPPSPGATLCELDMPAAKDLVGVVEIVQDGSFLGVVATQEETAIAGAELLRSHAKWDEHAQLPESLDEFLTTGPFDTMVIDESGTPGPGRTATATYSRPYLAHASIAPSCGIARWDGANLEVWSHTQGAYNLRHAISIALTLPEEQLVVHHVESAGCYGHNGADDAAFDAVLLARAVPGQPVQVVWSRADELSWAPFGTAMAVRMSASLAEDGSIVAWQHETFGNGHISRPGTANEPSLLSAAYISAPRPIPVSVDPPTARGGGAQRNSVPLYRFAHHKVIKSRLLTMPLRTSALRGLGAFINVFAIESFMDELAGEVDPVEFRLRYLRDDRARMTVLAAADQAGWWEREPAENHGFGFGFARYSHHGAYCAVVAEVQAESEVRVERLTIAVDAGQIVNPDGLRNQIEGGAIQSTSWTLKEQVRFDRTHVTSASWESYPILRFSEVPEVDITLLDQPGEPYLGAGEAAQGPTAAAIANALSNAIGVRVRALPLTSENIVNALT</sequence>
<dbReference type="SUPFAM" id="SSF56003">
    <property type="entry name" value="Molybdenum cofactor-binding domain"/>
    <property type="match status" value="2"/>
</dbReference>
<evidence type="ECO:0000313" key="2">
    <source>
        <dbReference type="EMBL" id="MBP2319852.1"/>
    </source>
</evidence>
<dbReference type="InterPro" id="IPR052516">
    <property type="entry name" value="N-heterocyclic_Hydroxylase"/>
</dbReference>
<dbReference type="RefSeq" id="WP_209633513.1">
    <property type="nucleotide sequence ID" value="NZ_JAGINW010000001.1"/>
</dbReference>
<proteinExistence type="predicted"/>
<dbReference type="PIRSF" id="PIRSF036389">
    <property type="entry name" value="IOR_B"/>
    <property type="match status" value="1"/>
</dbReference>
<dbReference type="PANTHER" id="PTHR47495">
    <property type="entry name" value="ALDEHYDE DEHYDROGENASE"/>
    <property type="match status" value="1"/>
</dbReference>
<accession>A0ABS4T5V5</accession>
<protein>
    <submittedName>
        <fullName evidence="2">CO/xanthine dehydrogenase Mo-binding subunit</fullName>
    </submittedName>
</protein>
<comment type="caution">
    <text evidence="2">The sequence shown here is derived from an EMBL/GenBank/DDBJ whole genome shotgun (WGS) entry which is preliminary data.</text>
</comment>
<dbReference type="PANTHER" id="PTHR47495:SF1">
    <property type="entry name" value="BLL3820 PROTEIN"/>
    <property type="match status" value="1"/>
</dbReference>
<feature type="domain" description="Aldehyde oxidase/xanthine dehydrogenase a/b hammerhead" evidence="1">
    <location>
        <begin position="157"/>
        <end position="237"/>
    </location>
</feature>
<organism evidence="2 3">
    <name type="scientific">Kibdelosporangium banguiense</name>
    <dbReference type="NCBI Taxonomy" id="1365924"/>
    <lineage>
        <taxon>Bacteria</taxon>
        <taxon>Bacillati</taxon>
        <taxon>Actinomycetota</taxon>
        <taxon>Actinomycetes</taxon>
        <taxon>Pseudonocardiales</taxon>
        <taxon>Pseudonocardiaceae</taxon>
        <taxon>Kibdelosporangium</taxon>
    </lineage>
</organism>
<evidence type="ECO:0000313" key="3">
    <source>
        <dbReference type="Proteomes" id="UP001519332"/>
    </source>
</evidence>
<dbReference type="InterPro" id="IPR037165">
    <property type="entry name" value="AldOxase/xan_DH_Mopterin-bd_sf"/>
</dbReference>